<dbReference type="SUPFAM" id="SSF56954">
    <property type="entry name" value="Outer membrane efflux proteins (OEP)"/>
    <property type="match status" value="1"/>
</dbReference>
<feature type="signal peptide" evidence="1">
    <location>
        <begin position="1"/>
        <end position="18"/>
    </location>
</feature>
<dbReference type="PANTHER" id="PTHR30203">
    <property type="entry name" value="OUTER MEMBRANE CATION EFFLUX PROTEIN"/>
    <property type="match status" value="1"/>
</dbReference>
<gene>
    <name evidence="2" type="ORF">NGAL_HAMBI1189_19920</name>
</gene>
<dbReference type="Gene3D" id="1.20.1600.10">
    <property type="entry name" value="Outer membrane efflux proteins (OEP)"/>
    <property type="match status" value="1"/>
</dbReference>
<feature type="chain" id="PRO_5006683322" evidence="1">
    <location>
        <begin position="19"/>
        <end position="483"/>
    </location>
</feature>
<dbReference type="GO" id="GO:0015562">
    <property type="term" value="F:efflux transmembrane transporter activity"/>
    <property type="evidence" value="ECO:0007669"/>
    <property type="project" value="InterPro"/>
</dbReference>
<accession>A0A0T7GK19</accession>
<name>A0A0T7GK19_NEOGA</name>
<proteinExistence type="predicted"/>
<protein>
    <submittedName>
        <fullName evidence="2">Copper tolerance protein</fullName>
    </submittedName>
</protein>
<dbReference type="Proteomes" id="UP000039660">
    <property type="component" value="Unassembled WGS sequence"/>
</dbReference>
<evidence type="ECO:0000313" key="3">
    <source>
        <dbReference type="Proteomes" id="UP000039660"/>
    </source>
</evidence>
<dbReference type="PANTHER" id="PTHR30203:SF24">
    <property type="entry name" value="BLR4935 PROTEIN"/>
    <property type="match status" value="1"/>
</dbReference>
<dbReference type="EMBL" id="CCRK01000003">
    <property type="protein sequence ID" value="CDZ47547.1"/>
    <property type="molecule type" value="Genomic_DNA"/>
</dbReference>
<dbReference type="PROSITE" id="PS51257">
    <property type="entry name" value="PROKAR_LIPOPROTEIN"/>
    <property type="match status" value="1"/>
</dbReference>
<dbReference type="RefSeq" id="WP_046633594.1">
    <property type="nucleotide sequence ID" value="NZ_CCRK01000003.1"/>
</dbReference>
<evidence type="ECO:0000256" key="1">
    <source>
        <dbReference type="SAM" id="SignalP"/>
    </source>
</evidence>
<keyword evidence="1" id="KW-0732">Signal</keyword>
<sequence length="483" mass="52619">MITRHIKLMSAVVLPLVAAGCVTTDYSAKDAGFMNASAKSSEATGKQTVWVQNRQQAQAVQGRVEALMAKKTIDVETAVQVALLNNKGLQASYADLGDSAADAWQTQLSVLPTFSVGLTGIATPGLEAYRVLEGAVAANILALATYDKNIKLADTRFRQAQLNAAIATISLAAETRRAWINAVAAWENVAYLNQAKVAADAASELAKKIGEAGSMPKADQAREHVFYAELTGETAKARLEAKLAKEELIRLMGLTGSDIDFQIPNRLPSLPKALIKRDDIEAESIHKRMDLQVARLELQATAQSYKLEDVTRIVTDIELVGTYEKEREREDGKILSDVSKTAGLEFRIPIFDSGQARLRKGELAYMRAANQLAELAVNTRSEARSAYLSYKSNYDIARHYRNNVLPLRNAIEEQSLLTYNGMITSTFELIADTREKIDSTILAVNAKRDFWLAEVNLAPVIYGGSTGSASAETEVASAEEAED</sequence>
<organism evidence="2 3">
    <name type="scientific">Neorhizobium galegae bv. officinalis</name>
    <dbReference type="NCBI Taxonomy" id="323656"/>
    <lineage>
        <taxon>Bacteria</taxon>
        <taxon>Pseudomonadati</taxon>
        <taxon>Pseudomonadota</taxon>
        <taxon>Alphaproteobacteria</taxon>
        <taxon>Hyphomicrobiales</taxon>
        <taxon>Rhizobiaceae</taxon>
        <taxon>Rhizobium/Agrobacterium group</taxon>
        <taxon>Neorhizobium</taxon>
    </lineage>
</organism>
<dbReference type="AlphaFoldDB" id="A0A0T7GK19"/>
<evidence type="ECO:0000313" key="2">
    <source>
        <dbReference type="EMBL" id="CDZ47547.1"/>
    </source>
</evidence>
<reference evidence="2 3" key="1">
    <citation type="submission" date="2014-08" db="EMBL/GenBank/DDBJ databases">
        <authorList>
            <person name="Chen Y.-H."/>
        </authorList>
    </citation>
    <scope>NUCLEOTIDE SEQUENCE [LARGE SCALE GENOMIC DNA]</scope>
</reference>
<dbReference type="InterPro" id="IPR010131">
    <property type="entry name" value="MdtP/NodT-like"/>
</dbReference>